<dbReference type="AlphaFoldDB" id="A0A1T4NXJ6"/>
<organism evidence="2 3">
    <name type="scientific">Chitinophaga eiseniae</name>
    <dbReference type="NCBI Taxonomy" id="634771"/>
    <lineage>
        <taxon>Bacteria</taxon>
        <taxon>Pseudomonadati</taxon>
        <taxon>Bacteroidota</taxon>
        <taxon>Chitinophagia</taxon>
        <taxon>Chitinophagales</taxon>
        <taxon>Chitinophagaceae</taxon>
        <taxon>Chitinophaga</taxon>
    </lineage>
</organism>
<accession>A0A1T4NXJ6</accession>
<feature type="domain" description="DUF1508" evidence="1">
    <location>
        <begin position="61"/>
        <end position="107"/>
    </location>
</feature>
<evidence type="ECO:0000313" key="2">
    <source>
        <dbReference type="EMBL" id="SJZ83766.1"/>
    </source>
</evidence>
<dbReference type="PANTHER" id="PTHR40606:SF1">
    <property type="entry name" value="UPF0339 PROTEIN YEGP"/>
    <property type="match status" value="1"/>
</dbReference>
<dbReference type="SUPFAM" id="SSF160113">
    <property type="entry name" value="YegP-like"/>
    <property type="match status" value="2"/>
</dbReference>
<dbReference type="RefSeq" id="WP_078668366.1">
    <property type="nucleotide sequence ID" value="NZ_FUWZ01000001.1"/>
</dbReference>
<proteinExistence type="predicted"/>
<name>A0A1T4NXJ6_9BACT</name>
<reference evidence="3" key="1">
    <citation type="submission" date="2017-02" db="EMBL/GenBank/DDBJ databases">
        <authorList>
            <person name="Varghese N."/>
            <person name="Submissions S."/>
        </authorList>
    </citation>
    <scope>NUCLEOTIDE SEQUENCE [LARGE SCALE GENOMIC DNA]</scope>
    <source>
        <strain evidence="3">DSM 22224</strain>
    </source>
</reference>
<dbReference type="EMBL" id="FUWZ01000001">
    <property type="protein sequence ID" value="SJZ83766.1"/>
    <property type="molecule type" value="Genomic_DNA"/>
</dbReference>
<gene>
    <name evidence="2" type="ORF">SAMN04488128_1011793</name>
</gene>
<evidence type="ECO:0000313" key="3">
    <source>
        <dbReference type="Proteomes" id="UP000190367"/>
    </source>
</evidence>
<feature type="domain" description="DUF1508" evidence="1">
    <location>
        <begin position="10"/>
        <end position="56"/>
    </location>
</feature>
<dbReference type="Gene3D" id="2.30.29.80">
    <property type="match status" value="1"/>
</dbReference>
<dbReference type="PANTHER" id="PTHR40606">
    <property type="match status" value="1"/>
</dbReference>
<dbReference type="Pfam" id="PF07411">
    <property type="entry name" value="DUF1508"/>
    <property type="match status" value="2"/>
</dbReference>
<sequence length="110" mass="11807">MGKFIITKSANGEFRFKLNAGNGETILTSEGYNAKAGCLNGIESVKTNSQHDERFEKKTATNDKYYFNLKATNGQVIGTSQMYTSAAGRDNGIESVKSNAAAAAVEDQTV</sequence>
<dbReference type="InterPro" id="IPR036913">
    <property type="entry name" value="YegP-like_sf"/>
</dbReference>
<dbReference type="OrthoDB" id="9802792at2"/>
<dbReference type="STRING" id="634771.SAMN04488128_1011793"/>
<evidence type="ECO:0000259" key="1">
    <source>
        <dbReference type="Pfam" id="PF07411"/>
    </source>
</evidence>
<dbReference type="InterPro" id="IPR051141">
    <property type="entry name" value="UPF0339_domain"/>
</dbReference>
<dbReference type="InterPro" id="IPR010879">
    <property type="entry name" value="DUF1508"/>
</dbReference>
<keyword evidence="3" id="KW-1185">Reference proteome</keyword>
<protein>
    <recommendedName>
        <fullName evidence="1">DUF1508 domain-containing protein</fullName>
    </recommendedName>
</protein>
<dbReference type="Proteomes" id="UP000190367">
    <property type="component" value="Unassembled WGS sequence"/>
</dbReference>